<evidence type="ECO:0000313" key="4">
    <source>
        <dbReference type="EMBL" id="KAG9241504.1"/>
    </source>
</evidence>
<dbReference type="InterPro" id="IPR045851">
    <property type="entry name" value="AMP-bd_C_sf"/>
</dbReference>
<dbReference type="Gene3D" id="3.30.300.30">
    <property type="match status" value="1"/>
</dbReference>
<comment type="caution">
    <text evidence="4">The sequence shown here is derived from an EMBL/GenBank/DDBJ whole genome shotgun (WGS) entry which is preliminary data.</text>
</comment>
<name>A0A9P7YWY9_9HELO</name>
<dbReference type="CDD" id="cd04433">
    <property type="entry name" value="AFD_class_I"/>
    <property type="match status" value="1"/>
</dbReference>
<sequence>MPVPFLLASPFVELIKHAEKEPDKIILRDHAAGVTATAGELLNAVSLLRQEVHSCVLASGMYDAVGPNSDKFIFILAPPGLDYVVAMLTIFSLGAAISPQSIAIRPEELARFIKLARPLAVLYSPIFEEKIATVDLGDLSPQTPFHAITSGKRISKDAGPAFQFRVESSSVPGSNQLGSLFFTSGTSGNQKGVLHTYLALLASARERIATWNLMENDVVLNQKPANWMGGIFGILPSLITGACLETCAGVFEPKWFWERIRQGGVSVFDVAPTGYDRLSQYFDEHIAVLPPVEKGEYLEPLIAARCVGVTGSLLPTHTQRRWTEMRRGKPLLNCLGSTEVVFICNMKWNDPDYADMSSVGPAVPGVEIRIVDGEMRLKSPSMFQRYLGDPAQTEKAFDCEGYFRTGDCAEKMGDSYTLHGRANIDVLHFWGFTLRTVEIENALFSLPYIAEAIAFPIDDKEYQERAAAVLKLKPAHYSNRPDIHRLRSDLTEKTGLLPLKQPTVIHWLKEDEEIPLTVNGKVSKKNARKQYFGDGWQKRDGVEILDLKNLDYWRMGGQC</sequence>
<dbReference type="GO" id="GO:0031956">
    <property type="term" value="F:medium-chain fatty acid-CoA ligase activity"/>
    <property type="evidence" value="ECO:0007669"/>
    <property type="project" value="TreeGrafter"/>
</dbReference>
<comment type="similarity">
    <text evidence="1">Belongs to the ATP-dependent AMP-binding enzyme family.</text>
</comment>
<evidence type="ECO:0008006" key="6">
    <source>
        <dbReference type="Google" id="ProtNLM"/>
    </source>
</evidence>
<reference evidence="4" key="1">
    <citation type="journal article" date="2021" name="IMA Fungus">
        <title>Genomic characterization of three marine fungi, including Emericellopsis atlantica sp. nov. with signatures of a generalist lifestyle and marine biomass degradation.</title>
        <authorList>
            <person name="Hagestad O.C."/>
            <person name="Hou L."/>
            <person name="Andersen J.H."/>
            <person name="Hansen E.H."/>
            <person name="Altermark B."/>
            <person name="Li C."/>
            <person name="Kuhnert E."/>
            <person name="Cox R.J."/>
            <person name="Crous P.W."/>
            <person name="Spatafora J.W."/>
            <person name="Lail K."/>
            <person name="Amirebrahimi M."/>
            <person name="Lipzen A."/>
            <person name="Pangilinan J."/>
            <person name="Andreopoulos W."/>
            <person name="Hayes R.D."/>
            <person name="Ng V."/>
            <person name="Grigoriev I.V."/>
            <person name="Jackson S.A."/>
            <person name="Sutton T.D.S."/>
            <person name="Dobson A.D.W."/>
            <person name="Rama T."/>
        </authorList>
    </citation>
    <scope>NUCLEOTIDE SEQUENCE</scope>
    <source>
        <strain evidence="4">TRa3180A</strain>
    </source>
</reference>
<dbReference type="InterPro" id="IPR042099">
    <property type="entry name" value="ANL_N_sf"/>
</dbReference>
<evidence type="ECO:0000259" key="2">
    <source>
        <dbReference type="Pfam" id="PF00501"/>
    </source>
</evidence>
<dbReference type="GO" id="GO:0006631">
    <property type="term" value="P:fatty acid metabolic process"/>
    <property type="evidence" value="ECO:0007669"/>
    <property type="project" value="TreeGrafter"/>
</dbReference>
<dbReference type="EMBL" id="MU254203">
    <property type="protein sequence ID" value="KAG9241504.1"/>
    <property type="molecule type" value="Genomic_DNA"/>
</dbReference>
<dbReference type="Gene3D" id="3.40.50.12780">
    <property type="entry name" value="N-terminal domain of ligase-like"/>
    <property type="match status" value="1"/>
</dbReference>
<gene>
    <name evidence="4" type="ORF">BJ878DRAFT_545189</name>
</gene>
<dbReference type="InterPro" id="IPR025110">
    <property type="entry name" value="AMP-bd_C"/>
</dbReference>
<feature type="domain" description="AMP-dependent synthetase/ligase" evidence="2">
    <location>
        <begin position="17"/>
        <end position="377"/>
    </location>
</feature>
<dbReference type="InterPro" id="IPR000873">
    <property type="entry name" value="AMP-dep_synth/lig_dom"/>
</dbReference>
<dbReference type="Pfam" id="PF00501">
    <property type="entry name" value="AMP-binding"/>
    <property type="match status" value="1"/>
</dbReference>
<dbReference type="PANTHER" id="PTHR43201">
    <property type="entry name" value="ACYL-COA SYNTHETASE"/>
    <property type="match status" value="1"/>
</dbReference>
<organism evidence="4 5">
    <name type="scientific">Calycina marina</name>
    <dbReference type="NCBI Taxonomy" id="1763456"/>
    <lineage>
        <taxon>Eukaryota</taxon>
        <taxon>Fungi</taxon>
        <taxon>Dikarya</taxon>
        <taxon>Ascomycota</taxon>
        <taxon>Pezizomycotina</taxon>
        <taxon>Leotiomycetes</taxon>
        <taxon>Helotiales</taxon>
        <taxon>Pezizellaceae</taxon>
        <taxon>Calycina</taxon>
    </lineage>
</organism>
<dbReference type="PANTHER" id="PTHR43201:SF8">
    <property type="entry name" value="ACYL-COA SYNTHETASE FAMILY MEMBER 3"/>
    <property type="match status" value="1"/>
</dbReference>
<proteinExistence type="inferred from homology"/>
<protein>
    <recommendedName>
        <fullName evidence="6">AMP-dependent synthetase/ligase domain-containing protein</fullName>
    </recommendedName>
</protein>
<dbReference type="AlphaFoldDB" id="A0A9P7YWY9"/>
<dbReference type="SUPFAM" id="SSF56801">
    <property type="entry name" value="Acetyl-CoA synthetase-like"/>
    <property type="match status" value="1"/>
</dbReference>
<dbReference type="Pfam" id="PF13193">
    <property type="entry name" value="AMP-binding_C"/>
    <property type="match status" value="1"/>
</dbReference>
<evidence type="ECO:0000256" key="1">
    <source>
        <dbReference type="ARBA" id="ARBA00006432"/>
    </source>
</evidence>
<evidence type="ECO:0000313" key="5">
    <source>
        <dbReference type="Proteomes" id="UP000887226"/>
    </source>
</evidence>
<feature type="domain" description="AMP-binding enzyme C-terminal" evidence="3">
    <location>
        <begin position="438"/>
        <end position="521"/>
    </location>
</feature>
<keyword evidence="5" id="KW-1185">Reference proteome</keyword>
<evidence type="ECO:0000259" key="3">
    <source>
        <dbReference type="Pfam" id="PF13193"/>
    </source>
</evidence>
<dbReference type="OrthoDB" id="6614653at2759"/>
<dbReference type="Proteomes" id="UP000887226">
    <property type="component" value="Unassembled WGS sequence"/>
</dbReference>
<accession>A0A9P7YWY9</accession>